<reference evidence="1 2" key="2">
    <citation type="journal article" date="2011" name="PLoS Genet.">
        <title>Caenorhabditis briggsae recombinant inbred line genotypes reveal inter-strain incompatibility and the evolution of recombination.</title>
        <authorList>
            <person name="Ross J.A."/>
            <person name="Koboldt D.C."/>
            <person name="Staisch J.E."/>
            <person name="Chamberlin H.M."/>
            <person name="Gupta B.P."/>
            <person name="Miller R.D."/>
            <person name="Baird S.E."/>
            <person name="Haag E.S."/>
        </authorList>
    </citation>
    <scope>NUCLEOTIDE SEQUENCE [LARGE SCALE GENOMIC DNA]</scope>
    <source>
        <strain evidence="1 2">AF16</strain>
    </source>
</reference>
<gene>
    <name evidence="1" type="ORF">CBG26727</name>
    <name evidence="1" type="ORF">CBG_26727</name>
</gene>
<keyword evidence="2" id="KW-1185">Reference proteome</keyword>
<name>B6IEA2_CAEBR</name>
<proteinExistence type="predicted"/>
<dbReference type="RefSeq" id="XP_045100723.1">
    <property type="nucleotide sequence ID" value="XM_045238337.1"/>
</dbReference>
<dbReference type="HOGENOM" id="CLU_2887854_0_0_1"/>
<dbReference type="GeneID" id="68918198"/>
<evidence type="ECO:0000313" key="1">
    <source>
        <dbReference type="EMBL" id="CAS01166.1"/>
    </source>
</evidence>
<dbReference type="EMBL" id="HE601264">
    <property type="protein sequence ID" value="CAS01166.1"/>
    <property type="molecule type" value="Genomic_DNA"/>
</dbReference>
<reference evidence="1 2" key="1">
    <citation type="journal article" date="2003" name="PLoS Biol.">
        <title>The genome sequence of Caenorhabditis briggsae: a platform for comparative genomics.</title>
        <authorList>
            <person name="Stein L.D."/>
            <person name="Bao Z."/>
            <person name="Blasiar D."/>
            <person name="Blumenthal T."/>
            <person name="Brent M.R."/>
            <person name="Chen N."/>
            <person name="Chinwalla A."/>
            <person name="Clarke L."/>
            <person name="Clee C."/>
            <person name="Coghlan A."/>
            <person name="Coulson A."/>
            <person name="D'Eustachio P."/>
            <person name="Fitch D.H."/>
            <person name="Fulton L.A."/>
            <person name="Fulton R.E."/>
            <person name="Griffiths-Jones S."/>
            <person name="Harris T.W."/>
            <person name="Hillier L.W."/>
            <person name="Kamath R."/>
            <person name="Kuwabara P.E."/>
            <person name="Mardis E.R."/>
            <person name="Marra M.A."/>
            <person name="Miner T.L."/>
            <person name="Minx P."/>
            <person name="Mullikin J.C."/>
            <person name="Plumb R.W."/>
            <person name="Rogers J."/>
            <person name="Schein J.E."/>
            <person name="Sohrmann M."/>
            <person name="Spieth J."/>
            <person name="Stajich J.E."/>
            <person name="Wei C."/>
            <person name="Willey D."/>
            <person name="Wilson R.K."/>
            <person name="Durbin R."/>
            <person name="Waterston R.H."/>
        </authorList>
    </citation>
    <scope>NUCLEOTIDE SEQUENCE [LARGE SCALE GENOMIC DNA]</scope>
    <source>
        <strain evidence="1 2">AF16</strain>
    </source>
</reference>
<dbReference type="AlphaFoldDB" id="B6IEA2"/>
<sequence>MSTKYVYKVYNFPMVCGISGNSVHIFTYGRGPFDLPPPPFLMAPPPLVIKSRKNSVWTNTRQR</sequence>
<dbReference type="InParanoid" id="B6IEA2"/>
<protein>
    <submittedName>
        <fullName evidence="1">Protein CBG26727</fullName>
    </submittedName>
</protein>
<evidence type="ECO:0000313" key="2">
    <source>
        <dbReference type="Proteomes" id="UP000008549"/>
    </source>
</evidence>
<accession>B6IEA2</accession>
<dbReference type="Proteomes" id="UP000008549">
    <property type="component" value="Unassembled WGS sequence"/>
</dbReference>
<organism evidence="1 2">
    <name type="scientific">Caenorhabditis briggsae</name>
    <dbReference type="NCBI Taxonomy" id="6238"/>
    <lineage>
        <taxon>Eukaryota</taxon>
        <taxon>Metazoa</taxon>
        <taxon>Ecdysozoa</taxon>
        <taxon>Nematoda</taxon>
        <taxon>Chromadorea</taxon>
        <taxon>Rhabditida</taxon>
        <taxon>Rhabditina</taxon>
        <taxon>Rhabditomorpha</taxon>
        <taxon>Rhabditoidea</taxon>
        <taxon>Rhabditidae</taxon>
        <taxon>Peloderinae</taxon>
        <taxon>Caenorhabditis</taxon>
    </lineage>
</organism>
<dbReference type="KEGG" id="cbr:CBG_26727"/>
<dbReference type="CTD" id="68918198"/>